<evidence type="ECO:0000313" key="4">
    <source>
        <dbReference type="EMBL" id="AEW05612.1"/>
    </source>
</evidence>
<accession>G8TSZ7</accession>
<keyword evidence="3" id="KW-0119">Carbohydrate metabolism</keyword>
<protein>
    <submittedName>
        <fullName evidence="4">Transcriptional regulator, MarR family</fullName>
        <ecNumber evidence="4">2.7.1.2</ecNumber>
    </submittedName>
</protein>
<dbReference type="Proteomes" id="UP000005439">
    <property type="component" value="Chromosome"/>
</dbReference>
<reference evidence="4 5" key="2">
    <citation type="journal article" date="2012" name="Stand. Genomic Sci.">
        <title>Complete genome sequence of the moderately thermophilic mineral-sulfide-oxidizing firmicute Sulfobacillus acidophilus type strain (NAL(T)).</title>
        <authorList>
            <person name="Anderson I."/>
            <person name="Chertkov O."/>
            <person name="Chen A."/>
            <person name="Saunders E."/>
            <person name="Lapidus A."/>
            <person name="Nolan M."/>
            <person name="Lucas S."/>
            <person name="Hammon N."/>
            <person name="Deshpande S."/>
            <person name="Cheng J.F."/>
            <person name="Han C."/>
            <person name="Tapia R."/>
            <person name="Goodwin L.A."/>
            <person name="Pitluck S."/>
            <person name="Liolios K."/>
            <person name="Pagani I."/>
            <person name="Ivanova N."/>
            <person name="Mikhailova N."/>
            <person name="Pati A."/>
            <person name="Palaniappan K."/>
            <person name="Land M."/>
            <person name="Pan C."/>
            <person name="Rohde M."/>
            <person name="Pukall R."/>
            <person name="Goker M."/>
            <person name="Detter J.C."/>
            <person name="Woyke T."/>
            <person name="Bristow J."/>
            <person name="Eisen J.A."/>
            <person name="Markowitz V."/>
            <person name="Hugenholtz P."/>
            <person name="Kyrpides N.C."/>
            <person name="Klenk H.P."/>
            <person name="Mavromatis K."/>
        </authorList>
    </citation>
    <scope>NUCLEOTIDE SEQUENCE [LARGE SCALE GENOMIC DNA]</scope>
    <source>
        <strain evidence="5">ATCC 700253 / DSM 10332 / NAL</strain>
    </source>
</reference>
<dbReference type="InterPro" id="IPR043129">
    <property type="entry name" value="ATPase_NBD"/>
</dbReference>
<dbReference type="Gene3D" id="1.10.10.10">
    <property type="entry name" value="Winged helix-like DNA-binding domain superfamily/Winged helix DNA-binding domain"/>
    <property type="match status" value="1"/>
</dbReference>
<dbReference type="Gene3D" id="3.30.420.40">
    <property type="match status" value="2"/>
</dbReference>
<dbReference type="PATRIC" id="fig|679936.5.peg.2192"/>
<proteinExistence type="inferred from homology"/>
<organism evidence="4 5">
    <name type="scientific">Sulfobacillus acidophilus (strain ATCC 700253 / DSM 10332 / NAL)</name>
    <dbReference type="NCBI Taxonomy" id="679936"/>
    <lineage>
        <taxon>Bacteria</taxon>
        <taxon>Bacillati</taxon>
        <taxon>Bacillota</taxon>
        <taxon>Clostridia</taxon>
        <taxon>Eubacteriales</taxon>
        <taxon>Clostridiales Family XVII. Incertae Sedis</taxon>
        <taxon>Sulfobacillus</taxon>
    </lineage>
</organism>
<dbReference type="Pfam" id="PF13412">
    <property type="entry name" value="HTH_24"/>
    <property type="match status" value="1"/>
</dbReference>
<dbReference type="SUPFAM" id="SSF53067">
    <property type="entry name" value="Actin-like ATPase domain"/>
    <property type="match status" value="1"/>
</dbReference>
<evidence type="ECO:0000256" key="1">
    <source>
        <dbReference type="ARBA" id="ARBA00002486"/>
    </source>
</evidence>
<dbReference type="PANTHER" id="PTHR18964">
    <property type="entry name" value="ROK (REPRESSOR, ORF, KINASE) FAMILY"/>
    <property type="match status" value="1"/>
</dbReference>
<comment type="similarity">
    <text evidence="2">Belongs to the ROK (NagC/XylR) family.</text>
</comment>
<dbReference type="PANTHER" id="PTHR18964:SF149">
    <property type="entry name" value="BIFUNCTIONAL UDP-N-ACETYLGLUCOSAMINE 2-EPIMERASE_N-ACETYLMANNOSAMINE KINASE"/>
    <property type="match status" value="1"/>
</dbReference>
<dbReference type="AlphaFoldDB" id="G8TSZ7"/>
<dbReference type="GO" id="GO:0042732">
    <property type="term" value="P:D-xylose metabolic process"/>
    <property type="evidence" value="ECO:0007669"/>
    <property type="project" value="UniProtKB-KW"/>
</dbReference>
<evidence type="ECO:0000256" key="2">
    <source>
        <dbReference type="ARBA" id="ARBA00006479"/>
    </source>
</evidence>
<dbReference type="HOGENOM" id="CLU_036604_13_2_9"/>
<name>G8TSZ7_SULAD</name>
<keyword evidence="5" id="KW-1185">Reference proteome</keyword>
<evidence type="ECO:0000256" key="3">
    <source>
        <dbReference type="ARBA" id="ARBA00022629"/>
    </source>
</evidence>
<dbReference type="PROSITE" id="PS01125">
    <property type="entry name" value="ROK"/>
    <property type="match status" value="1"/>
</dbReference>
<dbReference type="KEGG" id="sap:Sulac_2126"/>
<dbReference type="SUPFAM" id="SSF46785">
    <property type="entry name" value="Winged helix' DNA-binding domain"/>
    <property type="match status" value="1"/>
</dbReference>
<dbReference type="InterPro" id="IPR036388">
    <property type="entry name" value="WH-like_DNA-bd_sf"/>
</dbReference>
<dbReference type="InterPro" id="IPR049874">
    <property type="entry name" value="ROK_cs"/>
</dbReference>
<sequence>MPISVARHSLMRKMNEIAVLTVVRRHAPISRRRIAEITGLTKSTVTVAVQRLFSKNILMELGSVSTGPGRPEIMLGLNPQAGYILGAAIDVATYQILLFDLEAHILSQKTVSYDPNASPETVLEQIAKDAEAVRREIPHEHYWGFGVSIPGIISPTGDVVYAPNLKWSHVPVRAHLLARLGEPVYVVNDADAGAVAEYYFGEAQQSEILLYVSLGIGIGGGAVLGGNLLQGTTGAGTEIGHMVIVDNGPYCRCGRRGCFEAVASVRALVERAMRARDVWQWMSLDQILAGYAQNEPWAVQAVDETMHYLEQGMVNIANIFDPDTLILGGPLARLGEMLRARIAVRLHQDTIAPERREIAVRLTSLGEFTSALGAGAMVLDTAVSREES</sequence>
<keyword evidence="3" id="KW-0859">Xylose metabolism</keyword>
<comment type="function">
    <text evidence="1">Transcriptional repressor of xylose-utilizing enzymes.</text>
</comment>
<dbReference type="EC" id="2.7.1.2" evidence="4"/>
<dbReference type="STRING" id="679936.Sulac_2126"/>
<gene>
    <name evidence="4" type="ordered locus">Sulac_2126</name>
</gene>
<dbReference type="InterPro" id="IPR036390">
    <property type="entry name" value="WH_DNA-bd_sf"/>
</dbReference>
<dbReference type="EMBL" id="CP003179">
    <property type="protein sequence ID" value="AEW05612.1"/>
    <property type="molecule type" value="Genomic_DNA"/>
</dbReference>
<dbReference type="GO" id="GO:0004340">
    <property type="term" value="F:glucokinase activity"/>
    <property type="evidence" value="ECO:0007669"/>
    <property type="project" value="UniProtKB-EC"/>
</dbReference>
<keyword evidence="4" id="KW-0808">Transferase</keyword>
<dbReference type="InterPro" id="IPR000600">
    <property type="entry name" value="ROK"/>
</dbReference>
<evidence type="ECO:0000313" key="5">
    <source>
        <dbReference type="Proteomes" id="UP000005439"/>
    </source>
</evidence>
<dbReference type="Pfam" id="PF00480">
    <property type="entry name" value="ROK"/>
    <property type="match status" value="1"/>
</dbReference>
<reference evidence="5" key="1">
    <citation type="submission" date="2011-12" db="EMBL/GenBank/DDBJ databases">
        <title>The complete genome of chromosome of Sulfobacillus acidophilus DSM 10332.</title>
        <authorList>
            <person name="Lucas S."/>
            <person name="Han J."/>
            <person name="Lapidus A."/>
            <person name="Bruce D."/>
            <person name="Goodwin L."/>
            <person name="Pitluck S."/>
            <person name="Peters L."/>
            <person name="Kyrpides N."/>
            <person name="Mavromatis K."/>
            <person name="Ivanova N."/>
            <person name="Mikhailova N."/>
            <person name="Chertkov O."/>
            <person name="Saunders E."/>
            <person name="Detter J.C."/>
            <person name="Tapia R."/>
            <person name="Han C."/>
            <person name="Land M."/>
            <person name="Hauser L."/>
            <person name="Markowitz V."/>
            <person name="Cheng J.-F."/>
            <person name="Hugenholtz P."/>
            <person name="Woyke T."/>
            <person name="Wu D."/>
            <person name="Pukall R."/>
            <person name="Gehrich-Schroeter G."/>
            <person name="Schneider S."/>
            <person name="Klenk H.-P."/>
            <person name="Eisen J.A."/>
        </authorList>
    </citation>
    <scope>NUCLEOTIDE SEQUENCE [LARGE SCALE GENOMIC DNA]</scope>
    <source>
        <strain evidence="5">ATCC 700253 / DSM 10332 / NAL</strain>
    </source>
</reference>